<gene>
    <name evidence="1" type="ORF">S12H4_27904</name>
</gene>
<proteinExistence type="predicted"/>
<feature type="non-terminal residue" evidence="1">
    <location>
        <position position="1"/>
    </location>
</feature>
<accession>X1UAZ8</accession>
<protein>
    <recommendedName>
        <fullName evidence="2">Gfo/Idh/MocA-like oxidoreductase C-terminal domain-containing protein</fullName>
    </recommendedName>
</protein>
<evidence type="ECO:0000313" key="1">
    <source>
        <dbReference type="EMBL" id="GAJ00777.1"/>
    </source>
</evidence>
<evidence type="ECO:0008006" key="2">
    <source>
        <dbReference type="Google" id="ProtNLM"/>
    </source>
</evidence>
<dbReference type="AlphaFoldDB" id="X1UAZ8"/>
<organism evidence="1">
    <name type="scientific">marine sediment metagenome</name>
    <dbReference type="NCBI Taxonomy" id="412755"/>
    <lineage>
        <taxon>unclassified sequences</taxon>
        <taxon>metagenomes</taxon>
        <taxon>ecological metagenomes</taxon>
    </lineage>
</organism>
<dbReference type="EMBL" id="BARW01015964">
    <property type="protein sequence ID" value="GAJ00777.1"/>
    <property type="molecule type" value="Genomic_DNA"/>
</dbReference>
<reference evidence="1" key="1">
    <citation type="journal article" date="2014" name="Front. Microbiol.">
        <title>High frequency of phylogenetically diverse reductive dehalogenase-homologous genes in deep subseafloor sedimentary metagenomes.</title>
        <authorList>
            <person name="Kawai M."/>
            <person name="Futagami T."/>
            <person name="Toyoda A."/>
            <person name="Takaki Y."/>
            <person name="Nishi S."/>
            <person name="Hori S."/>
            <person name="Arai W."/>
            <person name="Tsubouchi T."/>
            <person name="Morono Y."/>
            <person name="Uchiyama I."/>
            <person name="Ito T."/>
            <person name="Fujiyama A."/>
            <person name="Inagaki F."/>
            <person name="Takami H."/>
        </authorList>
    </citation>
    <scope>NUCLEOTIDE SEQUENCE</scope>
    <source>
        <strain evidence="1">Expedition CK06-06</strain>
    </source>
</reference>
<dbReference type="Gene3D" id="3.30.360.10">
    <property type="entry name" value="Dihydrodipicolinate Reductase, domain 2"/>
    <property type="match status" value="1"/>
</dbReference>
<sequence length="139" mass="15929">RPFALLHVVFEDDTVGDIFASEVVMGGVNNYLEIFANNHRTRCNLGHFDMIQLFNPKEEQLKNTYIVEKIETKQGWSFPSPDEDWAFGYPQELTDFIGCILNNKTPQSDSQLGYDTVAVLYNAYVSAERKGQEVEITRE</sequence>
<comment type="caution">
    <text evidence="1">The sequence shown here is derived from an EMBL/GenBank/DDBJ whole genome shotgun (WGS) entry which is preliminary data.</text>
</comment>
<name>X1UAZ8_9ZZZZ</name>